<evidence type="ECO:0000313" key="1">
    <source>
        <dbReference type="EMBL" id="KAG6428237.1"/>
    </source>
</evidence>
<dbReference type="GO" id="GO:0008194">
    <property type="term" value="F:UDP-glycosyltransferase activity"/>
    <property type="evidence" value="ECO:0007669"/>
    <property type="project" value="UniProtKB-ARBA"/>
</dbReference>
<reference evidence="1" key="2">
    <citation type="submission" date="2020-08" db="EMBL/GenBank/DDBJ databases">
        <title>Plant Genome Project.</title>
        <authorList>
            <person name="Zhang R.-G."/>
        </authorList>
    </citation>
    <scope>NUCLEOTIDE SEQUENCE</scope>
    <source>
        <strain evidence="1">Huo1</strain>
        <tissue evidence="1">Leaf</tissue>
    </source>
</reference>
<evidence type="ECO:0008006" key="3">
    <source>
        <dbReference type="Google" id="ProtNLM"/>
    </source>
</evidence>
<dbReference type="Proteomes" id="UP000298416">
    <property type="component" value="Unassembled WGS sequence"/>
</dbReference>
<gene>
    <name evidence="1" type="ORF">SASPL_112488</name>
</gene>
<accession>A0A8X9A3B5</accession>
<dbReference type="GO" id="GO:1901135">
    <property type="term" value="P:carbohydrate derivative metabolic process"/>
    <property type="evidence" value="ECO:0007669"/>
    <property type="project" value="UniProtKB-ARBA"/>
</dbReference>
<dbReference type="PANTHER" id="PTHR48044">
    <property type="entry name" value="GLYCOSYLTRANSFERASE"/>
    <property type="match status" value="1"/>
</dbReference>
<dbReference type="EMBL" id="PNBA02000004">
    <property type="protein sequence ID" value="KAG6428237.1"/>
    <property type="molecule type" value="Genomic_DNA"/>
</dbReference>
<dbReference type="AlphaFoldDB" id="A0A8X9A3B5"/>
<dbReference type="Gene3D" id="3.40.50.2000">
    <property type="entry name" value="Glycogen Phosphorylase B"/>
    <property type="match status" value="1"/>
</dbReference>
<organism evidence="1">
    <name type="scientific">Salvia splendens</name>
    <name type="common">Scarlet sage</name>
    <dbReference type="NCBI Taxonomy" id="180675"/>
    <lineage>
        <taxon>Eukaryota</taxon>
        <taxon>Viridiplantae</taxon>
        <taxon>Streptophyta</taxon>
        <taxon>Embryophyta</taxon>
        <taxon>Tracheophyta</taxon>
        <taxon>Spermatophyta</taxon>
        <taxon>Magnoliopsida</taxon>
        <taxon>eudicotyledons</taxon>
        <taxon>Gunneridae</taxon>
        <taxon>Pentapetalae</taxon>
        <taxon>asterids</taxon>
        <taxon>lamiids</taxon>
        <taxon>Lamiales</taxon>
        <taxon>Lamiaceae</taxon>
        <taxon>Nepetoideae</taxon>
        <taxon>Mentheae</taxon>
        <taxon>Salviinae</taxon>
        <taxon>Salvia</taxon>
        <taxon>Salvia subgen. Calosphace</taxon>
        <taxon>core Calosphace</taxon>
    </lineage>
</organism>
<evidence type="ECO:0000313" key="2">
    <source>
        <dbReference type="Proteomes" id="UP000298416"/>
    </source>
</evidence>
<reference evidence="1" key="1">
    <citation type="submission" date="2018-01" db="EMBL/GenBank/DDBJ databases">
        <authorList>
            <person name="Mao J.F."/>
        </authorList>
    </citation>
    <scope>NUCLEOTIDE SEQUENCE</scope>
    <source>
        <strain evidence="1">Huo1</strain>
        <tissue evidence="1">Leaf</tissue>
    </source>
</reference>
<dbReference type="PANTHER" id="PTHR48044:SF48">
    <property type="entry name" value="GLYCOSYLTRANSFERASE"/>
    <property type="match status" value="1"/>
</dbReference>
<proteinExistence type="predicted"/>
<dbReference type="SUPFAM" id="SSF53756">
    <property type="entry name" value="UDP-Glycosyltransferase/glycogen phosphorylase"/>
    <property type="match status" value="1"/>
</dbReference>
<name>A0A8X9A3B5_SALSN</name>
<comment type="caution">
    <text evidence="1">The sequence shown here is derived from an EMBL/GenBank/DDBJ whole genome shotgun (WGS) entry which is preliminary data.</text>
</comment>
<protein>
    <recommendedName>
        <fullName evidence="3">Cis-zeatin O-glucosyltransferase</fullName>
    </recommendedName>
</protein>
<keyword evidence="2" id="KW-1185">Reference proteome</keyword>
<sequence>MSLGQGRSSTHLKSIEAAYIECLDKQKPRSVIFVSFGNTVTLSDEETIELGQGLIQSGVKFLWVLRDADKCDVFDGDKCWAYVCLRFGILAASLNSDVGTLASPPSPPPLLPPAGGSVLVAWSCAAAVGAIASPEYHGGCGDRGVADALRSAHKCGAGCGTGVEVMEWKDREEVVRAGMVESVVRRLMASEEGERNRKKAEELGAAVRELRVQLDSFIAHITR</sequence>